<feature type="non-terminal residue" evidence="1">
    <location>
        <position position="67"/>
    </location>
</feature>
<keyword evidence="2" id="KW-1185">Reference proteome</keyword>
<dbReference type="AlphaFoldDB" id="A0A9X2VXV4"/>
<gene>
    <name evidence="1" type="ORF">NZH93_49320</name>
</gene>
<organism evidence="1 2">
    <name type="scientific">Umezawaea endophytica</name>
    <dbReference type="NCBI Taxonomy" id="1654476"/>
    <lineage>
        <taxon>Bacteria</taxon>
        <taxon>Bacillati</taxon>
        <taxon>Actinomycetota</taxon>
        <taxon>Actinomycetes</taxon>
        <taxon>Pseudonocardiales</taxon>
        <taxon>Pseudonocardiaceae</taxon>
        <taxon>Umezawaea</taxon>
    </lineage>
</organism>
<accession>A0A9X2VXV4</accession>
<comment type="caution">
    <text evidence="1">The sequence shown here is derived from an EMBL/GenBank/DDBJ whole genome shotgun (WGS) entry which is preliminary data.</text>
</comment>
<proteinExistence type="predicted"/>
<dbReference type="EMBL" id="JANYMP010000060">
    <property type="protein sequence ID" value="MCS7484881.1"/>
    <property type="molecule type" value="Genomic_DNA"/>
</dbReference>
<evidence type="ECO:0000313" key="1">
    <source>
        <dbReference type="EMBL" id="MCS7484881.1"/>
    </source>
</evidence>
<protein>
    <submittedName>
        <fullName evidence="1">Uncharacterized protein</fullName>
    </submittedName>
</protein>
<dbReference type="Proteomes" id="UP001141259">
    <property type="component" value="Unassembled WGS sequence"/>
</dbReference>
<sequence>MSRRMPEVARKRRWTIAAGLLVVVGAGAGSAFAMGGGAAGQAACQGQNLTFSAEGGAPGVTSNQFKV</sequence>
<name>A0A9X2VXV4_9PSEU</name>
<reference evidence="1" key="1">
    <citation type="submission" date="2022-08" db="EMBL/GenBank/DDBJ databases">
        <authorList>
            <person name="Tistechok S."/>
            <person name="Samborskyy M."/>
            <person name="Roman I."/>
        </authorList>
    </citation>
    <scope>NUCLEOTIDE SEQUENCE</scope>
    <source>
        <strain evidence="1">DSM 103496</strain>
    </source>
</reference>
<evidence type="ECO:0000313" key="2">
    <source>
        <dbReference type="Proteomes" id="UP001141259"/>
    </source>
</evidence>